<dbReference type="EMBL" id="VNJI01000001">
    <property type="protein sequence ID" value="TVY11899.1"/>
    <property type="molecule type" value="Genomic_DNA"/>
</dbReference>
<dbReference type="Proteomes" id="UP000317036">
    <property type="component" value="Unassembled WGS sequence"/>
</dbReference>
<dbReference type="GO" id="GO:0009253">
    <property type="term" value="P:peptidoglycan catabolic process"/>
    <property type="evidence" value="ECO:0007669"/>
    <property type="project" value="InterPro"/>
</dbReference>
<dbReference type="InterPro" id="IPR001119">
    <property type="entry name" value="SLH_dom"/>
</dbReference>
<dbReference type="Gene3D" id="3.40.630.40">
    <property type="entry name" value="Zn-dependent exopeptidases"/>
    <property type="match status" value="1"/>
</dbReference>
<dbReference type="SMART" id="SM00646">
    <property type="entry name" value="Ami_3"/>
    <property type="match status" value="1"/>
</dbReference>
<evidence type="ECO:0000256" key="1">
    <source>
        <dbReference type="ARBA" id="ARBA00022801"/>
    </source>
</evidence>
<dbReference type="Pfam" id="PF00395">
    <property type="entry name" value="SLH"/>
    <property type="match status" value="3"/>
</dbReference>
<dbReference type="GO" id="GO:0030288">
    <property type="term" value="C:outer membrane-bounded periplasmic space"/>
    <property type="evidence" value="ECO:0007669"/>
    <property type="project" value="TreeGrafter"/>
</dbReference>
<dbReference type="PROSITE" id="PS51272">
    <property type="entry name" value="SLH"/>
    <property type="match status" value="3"/>
</dbReference>
<protein>
    <submittedName>
        <fullName evidence="4">N-acetylmuramoyl-L-alanine amidase</fullName>
    </submittedName>
</protein>
<keyword evidence="5" id="KW-1185">Reference proteome</keyword>
<dbReference type="AlphaFoldDB" id="A0A559KIG2"/>
<evidence type="ECO:0000259" key="3">
    <source>
        <dbReference type="PROSITE" id="PS51272"/>
    </source>
</evidence>
<dbReference type="InterPro" id="IPR050695">
    <property type="entry name" value="N-acetylmuramoyl_amidase_3"/>
</dbReference>
<proteinExistence type="predicted"/>
<feature type="chain" id="PRO_5021994073" evidence="2">
    <location>
        <begin position="25"/>
        <end position="432"/>
    </location>
</feature>
<feature type="signal peptide" evidence="2">
    <location>
        <begin position="1"/>
        <end position="24"/>
    </location>
</feature>
<sequence length="432" mass="45054">MKSPLLRLGLLALGLLIAPGPASAAKIVVDAGHGGTDSGAIGVNQLQEKEVTLDIAGRLRDLLVQHGYEVAMSRTTDTYVSLSDRVAFTNAQNADLFVSIHANEYSSPTTRGAMVLYYDDAYPQSSYPASDAMRALTPQSKALAQDVLDSFVGTTGLTNRGLVESAVYVVRMGQIPSILVETAFLSNQADAALLADSTMRQTMAQGIARGIEAYLPTSNVVFPDTLGHWAREAILRLKAQGIVDGVGRSFEPNRALTRAEWVTLLGRVFDLSKAQAGSCSAAGGTVAGAVYGSGAAGGGGCEPASAGAGAAGAAAFRDANAGSWAFTALDKAVKAGVLEGYPDGTLRPDRPVTRAEVAAMFQRLAGPALEGTLRQPFKDVPPSYWAAGAVAALTQAGWVNGMTANQYMPERSITRAEATALLDRYLAANPKK</sequence>
<evidence type="ECO:0000313" key="4">
    <source>
        <dbReference type="EMBL" id="TVY11899.1"/>
    </source>
</evidence>
<gene>
    <name evidence="4" type="ORF">FPZ49_01030</name>
</gene>
<reference evidence="4 5" key="1">
    <citation type="submission" date="2019-07" db="EMBL/GenBank/DDBJ databases">
        <authorList>
            <person name="Kim J."/>
        </authorList>
    </citation>
    <scope>NUCLEOTIDE SEQUENCE [LARGE SCALE GENOMIC DNA]</scope>
    <source>
        <strain evidence="4 5">JC52</strain>
    </source>
</reference>
<dbReference type="CDD" id="cd02696">
    <property type="entry name" value="MurNAc-LAA"/>
    <property type="match status" value="1"/>
</dbReference>
<keyword evidence="2" id="KW-0732">Signal</keyword>
<feature type="domain" description="SLH" evidence="3">
    <location>
        <begin position="217"/>
        <end position="279"/>
    </location>
</feature>
<comment type="caution">
    <text evidence="4">The sequence shown here is derived from an EMBL/GenBank/DDBJ whole genome shotgun (WGS) entry which is preliminary data.</text>
</comment>
<name>A0A559KIG2_9BACL</name>
<feature type="domain" description="SLH" evidence="3">
    <location>
        <begin position="376"/>
        <end position="432"/>
    </location>
</feature>
<dbReference type="OrthoDB" id="9763643at2"/>
<feature type="domain" description="SLH" evidence="3">
    <location>
        <begin position="312"/>
        <end position="375"/>
    </location>
</feature>
<dbReference type="InterPro" id="IPR002508">
    <property type="entry name" value="MurNAc-LAA_cat"/>
</dbReference>
<keyword evidence="1" id="KW-0378">Hydrolase</keyword>
<dbReference type="GO" id="GO:0008745">
    <property type="term" value="F:N-acetylmuramoyl-L-alanine amidase activity"/>
    <property type="evidence" value="ECO:0007669"/>
    <property type="project" value="InterPro"/>
</dbReference>
<evidence type="ECO:0000256" key="2">
    <source>
        <dbReference type="SAM" id="SignalP"/>
    </source>
</evidence>
<dbReference type="Pfam" id="PF01520">
    <property type="entry name" value="Amidase_3"/>
    <property type="match status" value="1"/>
</dbReference>
<organism evidence="4 5">
    <name type="scientific">Paenibacillus cremeus</name>
    <dbReference type="NCBI Taxonomy" id="2163881"/>
    <lineage>
        <taxon>Bacteria</taxon>
        <taxon>Bacillati</taxon>
        <taxon>Bacillota</taxon>
        <taxon>Bacilli</taxon>
        <taxon>Bacillales</taxon>
        <taxon>Paenibacillaceae</taxon>
        <taxon>Paenibacillus</taxon>
    </lineage>
</organism>
<dbReference type="PANTHER" id="PTHR30404">
    <property type="entry name" value="N-ACETYLMURAMOYL-L-ALANINE AMIDASE"/>
    <property type="match status" value="1"/>
</dbReference>
<evidence type="ECO:0000313" key="5">
    <source>
        <dbReference type="Proteomes" id="UP000317036"/>
    </source>
</evidence>
<dbReference type="SUPFAM" id="SSF53187">
    <property type="entry name" value="Zn-dependent exopeptidases"/>
    <property type="match status" value="1"/>
</dbReference>
<dbReference type="PANTHER" id="PTHR30404:SF0">
    <property type="entry name" value="N-ACETYLMURAMOYL-L-ALANINE AMIDASE AMIC"/>
    <property type="match status" value="1"/>
</dbReference>
<accession>A0A559KIG2</accession>
<dbReference type="RefSeq" id="WP_144842483.1">
    <property type="nucleotide sequence ID" value="NZ_VNJI01000001.1"/>
</dbReference>